<name>A0A843XPJ2_COLES</name>
<keyword evidence="3" id="KW-1185">Reference proteome</keyword>
<dbReference type="EMBL" id="NMUH01011359">
    <property type="protein sequence ID" value="MQM21649.1"/>
    <property type="molecule type" value="Genomic_DNA"/>
</dbReference>
<dbReference type="Pfam" id="PF13456">
    <property type="entry name" value="RVT_3"/>
    <property type="match status" value="1"/>
</dbReference>
<dbReference type="InterPro" id="IPR002156">
    <property type="entry name" value="RNaseH_domain"/>
</dbReference>
<accession>A0A843XPJ2</accession>
<dbReference type="Proteomes" id="UP000652761">
    <property type="component" value="Unassembled WGS sequence"/>
</dbReference>
<proteinExistence type="predicted"/>
<dbReference type="CDD" id="cd06222">
    <property type="entry name" value="RNase_H_like"/>
    <property type="match status" value="1"/>
</dbReference>
<dbReference type="InterPro" id="IPR053151">
    <property type="entry name" value="RNase_H-like"/>
</dbReference>
<evidence type="ECO:0000259" key="1">
    <source>
        <dbReference type="Pfam" id="PF13456"/>
    </source>
</evidence>
<sequence>MEIMAWTVISQHASLLSPMCEGRPGGIQGVVPFGCEGRPGGIQGVIPFGCEGRPGEVLMSYGFSANSSSKKLKLVRWIPPISHYYLNVDGETKGNPGECGGGGCIRDRKGEVVAAFSHSYGYGNSFIAEVRALCDGIRMVESLGIRISIIYFDSLALVNSMKSGKCPSWQAYLWWREAYSILHKKNFYITHMYREANQVGDGLANFGCLTKENITYWGPGRIPSNCKGPLLLDKTGLPHSSEHEESVDQNCKTRPSWALGPVLRVAADTLVATWSCEGSLSRQLRDTAHLTVVSWSRRGWASHSCRNV</sequence>
<evidence type="ECO:0000313" key="2">
    <source>
        <dbReference type="EMBL" id="MQM21649.1"/>
    </source>
</evidence>
<dbReference type="GO" id="GO:0004523">
    <property type="term" value="F:RNA-DNA hybrid ribonuclease activity"/>
    <property type="evidence" value="ECO:0007669"/>
    <property type="project" value="InterPro"/>
</dbReference>
<dbReference type="GO" id="GO:0003676">
    <property type="term" value="F:nucleic acid binding"/>
    <property type="evidence" value="ECO:0007669"/>
    <property type="project" value="InterPro"/>
</dbReference>
<feature type="domain" description="RNase H type-1" evidence="1">
    <location>
        <begin position="87"/>
        <end position="206"/>
    </location>
</feature>
<organism evidence="2 3">
    <name type="scientific">Colocasia esculenta</name>
    <name type="common">Wild taro</name>
    <name type="synonym">Arum esculentum</name>
    <dbReference type="NCBI Taxonomy" id="4460"/>
    <lineage>
        <taxon>Eukaryota</taxon>
        <taxon>Viridiplantae</taxon>
        <taxon>Streptophyta</taxon>
        <taxon>Embryophyta</taxon>
        <taxon>Tracheophyta</taxon>
        <taxon>Spermatophyta</taxon>
        <taxon>Magnoliopsida</taxon>
        <taxon>Liliopsida</taxon>
        <taxon>Araceae</taxon>
        <taxon>Aroideae</taxon>
        <taxon>Colocasieae</taxon>
        <taxon>Colocasia</taxon>
    </lineage>
</organism>
<dbReference type="PANTHER" id="PTHR47723">
    <property type="entry name" value="OS05G0353850 PROTEIN"/>
    <property type="match status" value="1"/>
</dbReference>
<dbReference type="InterPro" id="IPR044730">
    <property type="entry name" value="RNase_H-like_dom_plant"/>
</dbReference>
<gene>
    <name evidence="2" type="ORF">Taro_054693</name>
</gene>
<dbReference type="InterPro" id="IPR036397">
    <property type="entry name" value="RNaseH_sf"/>
</dbReference>
<dbReference type="InterPro" id="IPR012337">
    <property type="entry name" value="RNaseH-like_sf"/>
</dbReference>
<dbReference type="SUPFAM" id="SSF53098">
    <property type="entry name" value="Ribonuclease H-like"/>
    <property type="match status" value="1"/>
</dbReference>
<evidence type="ECO:0000313" key="3">
    <source>
        <dbReference type="Proteomes" id="UP000652761"/>
    </source>
</evidence>
<comment type="caution">
    <text evidence="2">The sequence shown here is derived from an EMBL/GenBank/DDBJ whole genome shotgun (WGS) entry which is preliminary data.</text>
</comment>
<dbReference type="OrthoDB" id="597234at2759"/>
<dbReference type="AlphaFoldDB" id="A0A843XPJ2"/>
<dbReference type="PANTHER" id="PTHR47723:SF19">
    <property type="entry name" value="POLYNUCLEOTIDYL TRANSFERASE, RIBONUCLEASE H-LIKE SUPERFAMILY PROTEIN"/>
    <property type="match status" value="1"/>
</dbReference>
<protein>
    <recommendedName>
        <fullName evidence="1">RNase H type-1 domain-containing protein</fullName>
    </recommendedName>
</protein>
<reference evidence="2" key="1">
    <citation type="submission" date="2017-07" db="EMBL/GenBank/DDBJ databases">
        <title>Taro Niue Genome Assembly and Annotation.</title>
        <authorList>
            <person name="Atibalentja N."/>
            <person name="Keating K."/>
            <person name="Fields C.J."/>
        </authorList>
    </citation>
    <scope>NUCLEOTIDE SEQUENCE</scope>
    <source>
        <strain evidence="2">Niue_2</strain>
        <tissue evidence="2">Leaf</tissue>
    </source>
</reference>
<dbReference type="Gene3D" id="3.30.420.10">
    <property type="entry name" value="Ribonuclease H-like superfamily/Ribonuclease H"/>
    <property type="match status" value="1"/>
</dbReference>